<keyword evidence="3" id="KW-1185">Reference proteome</keyword>
<reference evidence="2 3" key="1">
    <citation type="submission" date="2019-06" db="EMBL/GenBank/DDBJ databases">
        <title>Evolution of Burkholderia multivorans in the lungs of Cystic Fibrosis patients.</title>
        <authorList>
            <person name="Moreira L.M."/>
        </authorList>
    </citation>
    <scope>NUCLEOTIDE SEQUENCE [LARGE SCALE GENOMIC DNA]</scope>
    <source>
        <strain evidence="2 3">VC13239</strain>
    </source>
</reference>
<organism evidence="2 3">
    <name type="scientific">Burkholderia pseudomultivorans</name>
    <dbReference type="NCBI Taxonomy" id="1207504"/>
    <lineage>
        <taxon>Bacteria</taxon>
        <taxon>Pseudomonadati</taxon>
        <taxon>Pseudomonadota</taxon>
        <taxon>Betaproteobacteria</taxon>
        <taxon>Burkholderiales</taxon>
        <taxon>Burkholderiaceae</taxon>
        <taxon>Burkholderia</taxon>
        <taxon>Burkholderia cepacia complex</taxon>
    </lineage>
</organism>
<feature type="region of interest" description="Disordered" evidence="1">
    <location>
        <begin position="61"/>
        <end position="80"/>
    </location>
</feature>
<protein>
    <submittedName>
        <fullName evidence="2">Uncharacterized protein</fullName>
    </submittedName>
</protein>
<dbReference type="RefSeq" id="WP_175897082.1">
    <property type="nucleotide sequence ID" value="NZ_CADFDQ010000031.1"/>
</dbReference>
<evidence type="ECO:0000313" key="2">
    <source>
        <dbReference type="EMBL" id="MDR8757779.1"/>
    </source>
</evidence>
<gene>
    <name evidence="2" type="ORF">FEQ00_06239</name>
</gene>
<proteinExistence type="predicted"/>
<sequence length="80" mass="8773">MSNIANVKCEKCGRIVAVTLLTQEVDREERDMGAEVQYDTTGQATCECGNEITYSQSEWEYPEGVPNHSESAKVTGGDLV</sequence>
<name>A0ABU2ED07_9BURK</name>
<dbReference type="EMBL" id="VJSY01000071">
    <property type="protein sequence ID" value="MDR8757779.1"/>
    <property type="molecule type" value="Genomic_DNA"/>
</dbReference>
<evidence type="ECO:0000313" key="3">
    <source>
        <dbReference type="Proteomes" id="UP001248067"/>
    </source>
</evidence>
<dbReference type="Proteomes" id="UP001248067">
    <property type="component" value="Unassembled WGS sequence"/>
</dbReference>
<comment type="caution">
    <text evidence="2">The sequence shown here is derived from an EMBL/GenBank/DDBJ whole genome shotgun (WGS) entry which is preliminary data.</text>
</comment>
<evidence type="ECO:0000256" key="1">
    <source>
        <dbReference type="SAM" id="MobiDB-lite"/>
    </source>
</evidence>
<accession>A0ABU2ED07</accession>